<dbReference type="InterPro" id="IPR020846">
    <property type="entry name" value="MFS_dom"/>
</dbReference>
<evidence type="ECO:0000313" key="11">
    <source>
        <dbReference type="EMBL" id="CAG9769809.1"/>
    </source>
</evidence>
<dbReference type="Gene3D" id="1.20.1250.20">
    <property type="entry name" value="MFS general substrate transporter like domains"/>
    <property type="match status" value="1"/>
</dbReference>
<feature type="transmembrane region" description="Helical" evidence="9">
    <location>
        <begin position="12"/>
        <end position="33"/>
    </location>
</feature>
<feature type="transmembrane region" description="Helical" evidence="9">
    <location>
        <begin position="85"/>
        <end position="101"/>
    </location>
</feature>
<feature type="transmembrane region" description="Helical" evidence="9">
    <location>
        <begin position="142"/>
        <end position="161"/>
    </location>
</feature>
<evidence type="ECO:0000256" key="5">
    <source>
        <dbReference type="ARBA" id="ARBA00022692"/>
    </source>
</evidence>
<evidence type="ECO:0000256" key="9">
    <source>
        <dbReference type="SAM" id="Phobius"/>
    </source>
</evidence>
<feature type="transmembrane region" description="Helical" evidence="9">
    <location>
        <begin position="250"/>
        <end position="271"/>
    </location>
</feature>
<feature type="domain" description="Major facilitator superfamily (MFS) profile" evidence="10">
    <location>
        <begin position="12"/>
        <end position="442"/>
    </location>
</feature>
<dbReference type="Pfam" id="PF00083">
    <property type="entry name" value="Sugar_tr"/>
    <property type="match status" value="1"/>
</dbReference>
<dbReference type="PROSITE" id="PS50850">
    <property type="entry name" value="MFS"/>
    <property type="match status" value="1"/>
</dbReference>
<dbReference type="FunFam" id="1.20.1250.20:FF:000218">
    <property type="entry name" value="facilitated trehalose transporter Tret1"/>
    <property type="match status" value="1"/>
</dbReference>
<keyword evidence="3" id="KW-1003">Cell membrane</keyword>
<sequence length="475" mass="52642">MVEASVLKNLWVQIAATFLGTLMAISNGMAYGWSAPMVPYLLSNQTHIPITRAEGERLETMLFIGAAAGLPTTVFVVNYFGRKGSMLLSSAVGCIYWTMILTTDKLWVIYIARFLSGMAGNMCFIGAPMYIAEIADHRIRGFLSASIYIMLLLGILTVYAAGALLPFYAVPTIGIVITSCEVILFPIMPESPYFYIYNNKDEKAMTSLRRLRPKTANIEKELAEIKMAVERQKTEKGRPQDLLLIRSNRYALLIMLLLNSMEHLVGISVIMMNVHVILEEAGTVYMKSSTAAILFAVIMLLGALCGSVIIDKFGRKFLLITSGSLTGISLLITTIYFHLKNTGHDVLFVSWIPIVCVMFYAATFKLGLGIVPIVMTAEIFPTTIKAIGMTIADLFYVLAAIASLEMYSALFDNFGIHAAFYLFTVCSFGTVLLVFLFIPETKGKTLEEIQLMLKGRRKSEVYHLEATNCDNLLVK</sequence>
<feature type="transmembrane region" description="Helical" evidence="9">
    <location>
        <begin position="416"/>
        <end position="438"/>
    </location>
</feature>
<dbReference type="InterPro" id="IPR005828">
    <property type="entry name" value="MFS_sugar_transport-like"/>
</dbReference>
<evidence type="ECO:0000256" key="4">
    <source>
        <dbReference type="ARBA" id="ARBA00022597"/>
    </source>
</evidence>
<feature type="transmembrane region" description="Helical" evidence="9">
    <location>
        <begin position="386"/>
        <end position="404"/>
    </location>
</feature>
<evidence type="ECO:0000256" key="2">
    <source>
        <dbReference type="ARBA" id="ARBA00022448"/>
    </source>
</evidence>
<evidence type="ECO:0000259" key="10">
    <source>
        <dbReference type="PROSITE" id="PS50850"/>
    </source>
</evidence>
<keyword evidence="4" id="KW-0762">Sugar transport</keyword>
<evidence type="ECO:0000313" key="12">
    <source>
        <dbReference type="Proteomes" id="UP001152799"/>
    </source>
</evidence>
<keyword evidence="7 9" id="KW-0472">Membrane</keyword>
<dbReference type="PANTHER" id="PTHR48021:SF46">
    <property type="entry name" value="MAJOR FACILITATOR SUPERFAMILY (MFS) PROFILE DOMAIN-CONTAINING PROTEIN"/>
    <property type="match status" value="1"/>
</dbReference>
<dbReference type="AlphaFoldDB" id="A0A9N9MT18"/>
<evidence type="ECO:0000256" key="1">
    <source>
        <dbReference type="ARBA" id="ARBA00004651"/>
    </source>
</evidence>
<dbReference type="OrthoDB" id="6133115at2759"/>
<protein>
    <recommendedName>
        <fullName evidence="10">Major facilitator superfamily (MFS) profile domain-containing protein</fullName>
    </recommendedName>
</protein>
<name>A0A9N9MT18_9CUCU</name>
<dbReference type="PANTHER" id="PTHR48021">
    <property type="match status" value="1"/>
</dbReference>
<dbReference type="InterPro" id="IPR050549">
    <property type="entry name" value="MFS_Trehalose_Transporter"/>
</dbReference>
<dbReference type="GO" id="GO:0005886">
    <property type="term" value="C:plasma membrane"/>
    <property type="evidence" value="ECO:0007669"/>
    <property type="project" value="UniProtKB-SubCell"/>
</dbReference>
<accession>A0A9N9MT18</accession>
<dbReference type="PROSITE" id="PS00216">
    <property type="entry name" value="SUGAR_TRANSPORT_1"/>
    <property type="match status" value="1"/>
</dbReference>
<feature type="transmembrane region" description="Helical" evidence="9">
    <location>
        <begin position="351"/>
        <end position="374"/>
    </location>
</feature>
<evidence type="ECO:0000256" key="6">
    <source>
        <dbReference type="ARBA" id="ARBA00022989"/>
    </source>
</evidence>
<dbReference type="Proteomes" id="UP001152799">
    <property type="component" value="Chromosome 6"/>
</dbReference>
<proteinExistence type="predicted"/>
<dbReference type="EMBL" id="OU892282">
    <property type="protein sequence ID" value="CAG9769809.1"/>
    <property type="molecule type" value="Genomic_DNA"/>
</dbReference>
<comment type="subcellular location">
    <subcellularLocation>
        <location evidence="1">Cell membrane</location>
        <topology evidence="1">Multi-pass membrane protein</topology>
    </subcellularLocation>
</comment>
<evidence type="ECO:0000256" key="3">
    <source>
        <dbReference type="ARBA" id="ARBA00022475"/>
    </source>
</evidence>
<organism evidence="11 12">
    <name type="scientific">Ceutorhynchus assimilis</name>
    <name type="common">cabbage seed weevil</name>
    <dbReference type="NCBI Taxonomy" id="467358"/>
    <lineage>
        <taxon>Eukaryota</taxon>
        <taxon>Metazoa</taxon>
        <taxon>Ecdysozoa</taxon>
        <taxon>Arthropoda</taxon>
        <taxon>Hexapoda</taxon>
        <taxon>Insecta</taxon>
        <taxon>Pterygota</taxon>
        <taxon>Neoptera</taxon>
        <taxon>Endopterygota</taxon>
        <taxon>Coleoptera</taxon>
        <taxon>Polyphaga</taxon>
        <taxon>Cucujiformia</taxon>
        <taxon>Curculionidae</taxon>
        <taxon>Ceutorhynchinae</taxon>
        <taxon>Ceutorhynchus</taxon>
    </lineage>
</organism>
<feature type="transmembrane region" description="Helical" evidence="9">
    <location>
        <begin position="107"/>
        <end position="130"/>
    </location>
</feature>
<keyword evidence="2" id="KW-0813">Transport</keyword>
<dbReference type="PRINTS" id="PR00171">
    <property type="entry name" value="SUGRTRNSPORT"/>
</dbReference>
<keyword evidence="8" id="KW-0325">Glycoprotein</keyword>
<dbReference type="InterPro" id="IPR005829">
    <property type="entry name" value="Sugar_transporter_CS"/>
</dbReference>
<feature type="transmembrane region" description="Helical" evidence="9">
    <location>
        <begin position="317"/>
        <end position="339"/>
    </location>
</feature>
<reference evidence="11" key="1">
    <citation type="submission" date="2022-01" db="EMBL/GenBank/DDBJ databases">
        <authorList>
            <person name="King R."/>
        </authorList>
    </citation>
    <scope>NUCLEOTIDE SEQUENCE</scope>
</reference>
<feature type="transmembrane region" description="Helical" evidence="9">
    <location>
        <begin position="61"/>
        <end position="80"/>
    </location>
</feature>
<keyword evidence="12" id="KW-1185">Reference proteome</keyword>
<dbReference type="SUPFAM" id="SSF103473">
    <property type="entry name" value="MFS general substrate transporter"/>
    <property type="match status" value="1"/>
</dbReference>
<feature type="transmembrane region" description="Helical" evidence="9">
    <location>
        <begin position="291"/>
        <end position="310"/>
    </location>
</feature>
<keyword evidence="6 9" id="KW-1133">Transmembrane helix</keyword>
<evidence type="ECO:0000256" key="8">
    <source>
        <dbReference type="ARBA" id="ARBA00023180"/>
    </source>
</evidence>
<dbReference type="InterPro" id="IPR003663">
    <property type="entry name" value="Sugar/inositol_transpt"/>
</dbReference>
<evidence type="ECO:0000256" key="7">
    <source>
        <dbReference type="ARBA" id="ARBA00023136"/>
    </source>
</evidence>
<keyword evidence="5 9" id="KW-0812">Transmembrane</keyword>
<dbReference type="GO" id="GO:0022857">
    <property type="term" value="F:transmembrane transporter activity"/>
    <property type="evidence" value="ECO:0007669"/>
    <property type="project" value="InterPro"/>
</dbReference>
<gene>
    <name evidence="11" type="ORF">CEUTPL_LOCUS10283</name>
</gene>
<feature type="transmembrane region" description="Helical" evidence="9">
    <location>
        <begin position="167"/>
        <end position="187"/>
    </location>
</feature>
<dbReference type="InterPro" id="IPR036259">
    <property type="entry name" value="MFS_trans_sf"/>
</dbReference>